<gene>
    <name evidence="6" type="ORF">D0Y65_031375</name>
</gene>
<evidence type="ECO:0000256" key="3">
    <source>
        <dbReference type="SAM" id="Phobius"/>
    </source>
</evidence>
<dbReference type="InterPro" id="IPR026961">
    <property type="entry name" value="PGG_dom"/>
</dbReference>
<feature type="compositionally biased region" description="Low complexity" evidence="2">
    <location>
        <begin position="664"/>
        <end position="675"/>
    </location>
</feature>
<dbReference type="InterPro" id="IPR036770">
    <property type="entry name" value="Ankyrin_rpt-contain_sf"/>
</dbReference>
<evidence type="ECO:0000259" key="5">
    <source>
        <dbReference type="Pfam" id="PF13962"/>
    </source>
</evidence>
<feature type="transmembrane region" description="Helical" evidence="3">
    <location>
        <begin position="955"/>
        <end position="975"/>
    </location>
</feature>
<dbReference type="AlphaFoldDB" id="A0A445I7Z6"/>
<comment type="subcellular location">
    <subcellularLocation>
        <location evidence="1">Cell membrane</location>
        <topology evidence="1">Peripheral membrane protein</topology>
        <orientation evidence="1">Cytoplasmic side</orientation>
    </subcellularLocation>
</comment>
<dbReference type="Pfam" id="PF12796">
    <property type="entry name" value="Ank_2"/>
    <property type="match status" value="1"/>
</dbReference>
<keyword evidence="3" id="KW-0812">Transmembrane</keyword>
<feature type="transmembrane region" description="Helical" evidence="3">
    <location>
        <begin position="607"/>
        <end position="626"/>
    </location>
</feature>
<dbReference type="SMART" id="SM00248">
    <property type="entry name" value="ANK"/>
    <property type="match status" value="6"/>
</dbReference>
<organism evidence="6 7">
    <name type="scientific">Glycine soja</name>
    <name type="common">Wild soybean</name>
    <dbReference type="NCBI Taxonomy" id="3848"/>
    <lineage>
        <taxon>Eukaryota</taxon>
        <taxon>Viridiplantae</taxon>
        <taxon>Streptophyta</taxon>
        <taxon>Embryophyta</taxon>
        <taxon>Tracheophyta</taxon>
        <taxon>Spermatophyta</taxon>
        <taxon>Magnoliopsida</taxon>
        <taxon>eudicotyledons</taxon>
        <taxon>Gunneridae</taxon>
        <taxon>Pentapetalae</taxon>
        <taxon>rosids</taxon>
        <taxon>fabids</taxon>
        <taxon>Fabales</taxon>
        <taxon>Fabaceae</taxon>
        <taxon>Papilionoideae</taxon>
        <taxon>50 kb inversion clade</taxon>
        <taxon>NPAAA clade</taxon>
        <taxon>indigoferoid/millettioid clade</taxon>
        <taxon>Phaseoleae</taxon>
        <taxon>Glycine</taxon>
        <taxon>Glycine subgen. Soja</taxon>
    </lineage>
</organism>
<keyword evidence="3" id="KW-1133">Transmembrane helix</keyword>
<feature type="transmembrane region" description="Helical" evidence="3">
    <location>
        <begin position="918"/>
        <end position="943"/>
    </location>
</feature>
<dbReference type="Pfam" id="PF00078">
    <property type="entry name" value="RVT_1"/>
    <property type="match status" value="1"/>
</dbReference>
<keyword evidence="3" id="KW-0472">Membrane</keyword>
<dbReference type="Gene3D" id="1.25.40.20">
    <property type="entry name" value="Ankyrin repeat-containing domain"/>
    <property type="match status" value="2"/>
</dbReference>
<dbReference type="PANTHER" id="PTHR24177">
    <property type="entry name" value="CASKIN"/>
    <property type="match status" value="1"/>
</dbReference>
<dbReference type="Pfam" id="PF13962">
    <property type="entry name" value="PGG"/>
    <property type="match status" value="1"/>
</dbReference>
<dbReference type="InterPro" id="IPR002110">
    <property type="entry name" value="Ankyrin_rpt"/>
</dbReference>
<proteinExistence type="predicted"/>
<protein>
    <submittedName>
        <fullName evidence="6">Putative ribonuclease H protein</fullName>
    </submittedName>
</protein>
<dbReference type="SUPFAM" id="SSF48403">
    <property type="entry name" value="Ankyrin repeat"/>
    <property type="match status" value="2"/>
</dbReference>
<keyword evidence="7" id="KW-1185">Reference proteome</keyword>
<accession>A0A445I7Z6</accession>
<comment type="caution">
    <text evidence="6">The sequence shown here is derived from an EMBL/GenBank/DDBJ whole genome shotgun (WGS) entry which is preliminary data.</text>
</comment>
<reference evidence="6 7" key="1">
    <citation type="submission" date="2018-09" db="EMBL/GenBank/DDBJ databases">
        <title>A high-quality reference genome of wild soybean provides a powerful tool to mine soybean genomes.</title>
        <authorList>
            <person name="Xie M."/>
            <person name="Chung C.Y.L."/>
            <person name="Li M.-W."/>
            <person name="Wong F.-L."/>
            <person name="Chan T.-F."/>
            <person name="Lam H.-M."/>
        </authorList>
    </citation>
    <scope>NUCLEOTIDE SEQUENCE [LARGE SCALE GENOMIC DNA]</scope>
    <source>
        <strain evidence="7">cv. W05</strain>
        <tissue evidence="6">Hypocotyl of etiolated seedlings</tissue>
    </source>
</reference>
<feature type="transmembrane region" description="Helical" evidence="3">
    <location>
        <begin position="878"/>
        <end position="898"/>
    </location>
</feature>
<dbReference type="InterPro" id="IPR000477">
    <property type="entry name" value="RT_dom"/>
</dbReference>
<feature type="transmembrane region" description="Helical" evidence="3">
    <location>
        <begin position="839"/>
        <end position="858"/>
    </location>
</feature>
<dbReference type="PANTHER" id="PTHR24177:SF470">
    <property type="entry name" value="ANKYRIN REPEAT PROTEIN"/>
    <property type="match status" value="1"/>
</dbReference>
<feature type="domain" description="PGG" evidence="5">
    <location>
        <begin position="830"/>
        <end position="942"/>
    </location>
</feature>
<evidence type="ECO:0000259" key="4">
    <source>
        <dbReference type="Pfam" id="PF00078"/>
    </source>
</evidence>
<dbReference type="FunFam" id="1.25.40.20:FF:000783">
    <property type="entry name" value="Uncharacterized protein"/>
    <property type="match status" value="1"/>
</dbReference>
<dbReference type="GO" id="GO:0005886">
    <property type="term" value="C:plasma membrane"/>
    <property type="evidence" value="ECO:0007669"/>
    <property type="project" value="UniProtKB-SubCell"/>
</dbReference>
<evidence type="ECO:0000256" key="2">
    <source>
        <dbReference type="SAM" id="MobiDB-lite"/>
    </source>
</evidence>
<name>A0A445I7Z6_GLYSO</name>
<dbReference type="EMBL" id="QZWG01000011">
    <property type="protein sequence ID" value="RZB82157.1"/>
    <property type="molecule type" value="Genomic_DNA"/>
</dbReference>
<feature type="region of interest" description="Disordered" evidence="2">
    <location>
        <begin position="566"/>
        <end position="585"/>
    </location>
</feature>
<evidence type="ECO:0000256" key="1">
    <source>
        <dbReference type="ARBA" id="ARBA00004413"/>
    </source>
</evidence>
<evidence type="ECO:0000313" key="7">
    <source>
        <dbReference type="Proteomes" id="UP000289340"/>
    </source>
</evidence>
<feature type="domain" description="Reverse transcriptase" evidence="4">
    <location>
        <begin position="9"/>
        <end position="120"/>
    </location>
</feature>
<feature type="region of interest" description="Disordered" evidence="2">
    <location>
        <begin position="658"/>
        <end position="680"/>
    </location>
</feature>
<dbReference type="Proteomes" id="UP000289340">
    <property type="component" value="Chromosome 11"/>
</dbReference>
<sequence length="1000" mass="112933">MECVSSTFFSMTVNGSIYGHFKGQRGLRQGDPLSPYLFVLCLEYFSRDMSSLKDDTNFKFHPNCAGIQLSHLAFAYAIMLLSREDISSVSTMFAKLQHFCRVSVLSINSDKSVIYSTGIRSHELSHIQQLTGFSLGDFLFRYLGAPLLSSRLNVCHYAPLLSKITGLIQGWSRKSLSYAGKLELITAVIQGIVNFWMGIFPLPQSILDRINALCRNFLWGKADIGKNKPLVAWSVVCSSKKEGSLGLFNLKDWNLALLSRILWDFHFLIKKIIQIRDFIISKELSTEEVKKRIQSWSTNEQLLVGKVYEYIRGVKPAGQWREALDAYNKNPETLEAKITKVEDTVLHVAVHVGQTCFVKSVLDNIDKEVSLNILCMQNSKGNTPLHLSAQLGNVELCHNMAKRDPKLVCFRNVEGETPLFLAAVHGKREAFFCLHENQQRRRDDEEDGSLLVRKSNGDTILHSTIVSEYFGLALQIIELYPNLVNSVNQDGLSPLQILAAKPNCFKSSTRMELLQSIIYKCSIVDEIEETYDIRCNEADTTHHYPMNYETCATFLSLLKSTSIRKDDNAASNDEENNVSRKSEEEQAKKLEKKRYLFPPNWGATIQFLTHMMKILLIICGFGASWIGKIQRKKVKHILAKQVMNELIQRTCSSSLYKHDHTGTSNINSSTSSNNQSKEKGCYQKIRRTDSPILIAAKMGVAEMVEKILETDPVAIHDVDADNKNVVLLAIENRQPHVYSLLNERSMIKETAFRQVDNQGNSALHLAATYRSYKPWRIPGAAMQMQWEYKWYKLVKNSMPPNFYERYNENGQTAKQVFISTHERLAKEGGKWLSKTSESCSLVAALVATVAFTTSTAVPGGPNQNTGYPLFQGRLAFNIFAIASLVALCSSVTALVLFLSILTSRFQEKDFAMDLPRKLLLGLTTLFTSIASVLVSFCAGHFFIVEDELKFAVYPIYAATCLPVSLFAFVQLPLYFDLSLAMIRKVPQRSYKVLSHESHHH</sequence>
<evidence type="ECO:0000313" key="6">
    <source>
        <dbReference type="EMBL" id="RZB82157.1"/>
    </source>
</evidence>